<dbReference type="OrthoDB" id="9814637at2"/>
<protein>
    <submittedName>
        <fullName evidence="9">Outer membrane protein, adhesin transport system</fullName>
    </submittedName>
</protein>
<dbReference type="EMBL" id="FORX01000025">
    <property type="protein sequence ID" value="SFK44045.1"/>
    <property type="molecule type" value="Genomic_DNA"/>
</dbReference>
<dbReference type="Proteomes" id="UP000198635">
    <property type="component" value="Unassembled WGS sequence"/>
</dbReference>
<evidence type="ECO:0000256" key="6">
    <source>
        <dbReference type="ARBA" id="ARBA00023136"/>
    </source>
</evidence>
<proteinExistence type="inferred from homology"/>
<evidence type="ECO:0000256" key="8">
    <source>
        <dbReference type="SAM" id="Phobius"/>
    </source>
</evidence>
<evidence type="ECO:0000256" key="2">
    <source>
        <dbReference type="ARBA" id="ARBA00007613"/>
    </source>
</evidence>
<organism evidence="9 10">
    <name type="scientific">Desulfomicrobium apsheronum</name>
    <dbReference type="NCBI Taxonomy" id="52560"/>
    <lineage>
        <taxon>Bacteria</taxon>
        <taxon>Pseudomonadati</taxon>
        <taxon>Thermodesulfobacteriota</taxon>
        <taxon>Desulfovibrionia</taxon>
        <taxon>Desulfovibrionales</taxon>
        <taxon>Desulfomicrobiaceae</taxon>
        <taxon>Desulfomicrobium</taxon>
    </lineage>
</organism>
<evidence type="ECO:0000256" key="1">
    <source>
        <dbReference type="ARBA" id="ARBA00004442"/>
    </source>
</evidence>
<dbReference type="GO" id="GO:1990281">
    <property type="term" value="C:efflux pump complex"/>
    <property type="evidence" value="ECO:0007669"/>
    <property type="project" value="TreeGrafter"/>
</dbReference>
<keyword evidence="10" id="KW-1185">Reference proteome</keyword>
<comment type="similarity">
    <text evidence="2">Belongs to the outer membrane factor (OMF) (TC 1.B.17) family.</text>
</comment>
<evidence type="ECO:0000256" key="7">
    <source>
        <dbReference type="ARBA" id="ARBA00023237"/>
    </source>
</evidence>
<dbReference type="Pfam" id="PF02321">
    <property type="entry name" value="OEP"/>
    <property type="match status" value="2"/>
</dbReference>
<sequence length="476" mass="52461">MKDRRFVYHGMFWVMVVVFLIPALSSAQLLVVQERGTGIEPLGAPGVESVLTNVSAGGDSLKASIQAAMDSNPKFLSQKHAYSISHDAYRESYGALLPQLDFMARGGYGLRRNDTTIAREADGQGDEWSDEQRLVLSQLLFDGGLTRSRVEADKLYSESKKEELFNTAEDVGLSATQYFLDVIRARGLVELCVRNIEEHEKLLDLTRIRQDSGGGTQADVTQAEAALQEARSRLIQANQALDDAVAGYARFFGDKPGVLSMPEPPLLAIPQSEAIAISMARDGNRALKAARLAVQQKELEIKSAKGVYMPKLHAKVTAARSDNTGGYEASYHDASAMLEMNFNLYRGGSDAASIRKSKNEKLRAEQDALDIERQVEEDVRTAYSFYKATGKLLPVLRNLTNENAQVVSSYTDQFRMGQRTLVDLVSAQKSLFSSQQVFLNGMTAHSFSYYRLCMPVSQLMSALGVDLKVKDLGEAK</sequence>
<keyword evidence="8" id="KW-1133">Transmembrane helix</keyword>
<dbReference type="InterPro" id="IPR003423">
    <property type="entry name" value="OMP_efflux"/>
</dbReference>
<accession>A0A1I3ZJ19</accession>
<evidence type="ECO:0000313" key="10">
    <source>
        <dbReference type="Proteomes" id="UP000198635"/>
    </source>
</evidence>
<gene>
    <name evidence="9" type="ORF">SAMN04488082_1252</name>
</gene>
<dbReference type="PANTHER" id="PTHR30026">
    <property type="entry name" value="OUTER MEMBRANE PROTEIN TOLC"/>
    <property type="match status" value="1"/>
</dbReference>
<dbReference type="STRING" id="52560.SAMN04488082_1252"/>
<feature type="transmembrane region" description="Helical" evidence="8">
    <location>
        <begin position="12"/>
        <end position="31"/>
    </location>
</feature>
<keyword evidence="7" id="KW-0998">Cell outer membrane</keyword>
<dbReference type="InterPro" id="IPR010130">
    <property type="entry name" value="T1SS_OMP_TolC"/>
</dbReference>
<keyword evidence="3" id="KW-0813">Transport</keyword>
<evidence type="ECO:0000256" key="4">
    <source>
        <dbReference type="ARBA" id="ARBA00022452"/>
    </source>
</evidence>
<dbReference type="GO" id="GO:0015288">
    <property type="term" value="F:porin activity"/>
    <property type="evidence" value="ECO:0007669"/>
    <property type="project" value="TreeGrafter"/>
</dbReference>
<dbReference type="AlphaFoldDB" id="A0A1I3ZJ19"/>
<evidence type="ECO:0000256" key="5">
    <source>
        <dbReference type="ARBA" id="ARBA00022692"/>
    </source>
</evidence>
<dbReference type="GO" id="GO:0015562">
    <property type="term" value="F:efflux transmembrane transporter activity"/>
    <property type="evidence" value="ECO:0007669"/>
    <property type="project" value="InterPro"/>
</dbReference>
<keyword evidence="6 8" id="KW-0472">Membrane</keyword>
<evidence type="ECO:0000256" key="3">
    <source>
        <dbReference type="ARBA" id="ARBA00022448"/>
    </source>
</evidence>
<dbReference type="GO" id="GO:0009279">
    <property type="term" value="C:cell outer membrane"/>
    <property type="evidence" value="ECO:0007669"/>
    <property type="project" value="UniProtKB-SubCell"/>
</dbReference>
<dbReference type="PANTHER" id="PTHR30026:SF22">
    <property type="entry name" value="OUTER MEMBRANE EFFLUX PROTEIN"/>
    <property type="match status" value="1"/>
</dbReference>
<dbReference type="InterPro" id="IPR051906">
    <property type="entry name" value="TolC-like"/>
</dbReference>
<dbReference type="NCBIfam" id="TIGR01844">
    <property type="entry name" value="type_I_sec_TolC"/>
    <property type="match status" value="1"/>
</dbReference>
<dbReference type="SUPFAM" id="SSF56954">
    <property type="entry name" value="Outer membrane efflux proteins (OEP)"/>
    <property type="match status" value="1"/>
</dbReference>
<keyword evidence="5 8" id="KW-0812">Transmembrane</keyword>
<keyword evidence="4" id="KW-1134">Transmembrane beta strand</keyword>
<reference evidence="10" key="1">
    <citation type="submission" date="2016-10" db="EMBL/GenBank/DDBJ databases">
        <authorList>
            <person name="Varghese N."/>
            <person name="Submissions S."/>
        </authorList>
    </citation>
    <scope>NUCLEOTIDE SEQUENCE [LARGE SCALE GENOMIC DNA]</scope>
    <source>
        <strain evidence="10">DSM 5918</strain>
    </source>
</reference>
<dbReference type="Gene3D" id="1.20.1600.10">
    <property type="entry name" value="Outer membrane efflux proteins (OEP)"/>
    <property type="match status" value="1"/>
</dbReference>
<evidence type="ECO:0000313" key="9">
    <source>
        <dbReference type="EMBL" id="SFK44045.1"/>
    </source>
</evidence>
<comment type="subcellular location">
    <subcellularLocation>
        <location evidence="1">Cell outer membrane</location>
    </subcellularLocation>
</comment>
<name>A0A1I3ZJ19_9BACT</name>